<dbReference type="RefSeq" id="WP_089023926.1">
    <property type="nucleotide sequence ID" value="NZ_NIQC01000019.1"/>
</dbReference>
<evidence type="ECO:0000313" key="3">
    <source>
        <dbReference type="Proteomes" id="UP000214588"/>
    </source>
</evidence>
<dbReference type="Proteomes" id="UP000214588">
    <property type="component" value="Unassembled WGS sequence"/>
</dbReference>
<evidence type="ECO:0000256" key="1">
    <source>
        <dbReference type="SAM" id="Phobius"/>
    </source>
</evidence>
<feature type="transmembrane region" description="Helical" evidence="1">
    <location>
        <begin position="479"/>
        <end position="499"/>
    </location>
</feature>
<dbReference type="OrthoDB" id="3314392at2"/>
<dbReference type="InterPro" id="IPR004697">
    <property type="entry name" value="AbgT"/>
</dbReference>
<dbReference type="PANTHER" id="PTHR30282:SF0">
    <property type="entry name" value="P-AMINOBENZOYL-GLUTAMATE TRANSPORT PROTEIN"/>
    <property type="match status" value="1"/>
</dbReference>
<feature type="transmembrane region" description="Helical" evidence="1">
    <location>
        <begin position="85"/>
        <end position="104"/>
    </location>
</feature>
<feature type="transmembrane region" description="Helical" evidence="1">
    <location>
        <begin position="439"/>
        <end position="458"/>
    </location>
</feature>
<comment type="caution">
    <text evidence="2">The sequence shown here is derived from an EMBL/GenBank/DDBJ whole genome shotgun (WGS) entry which is preliminary data.</text>
</comment>
<dbReference type="PANTHER" id="PTHR30282">
    <property type="entry name" value="P-AMINOBENZOYL GLUTAMATE TRANSPORTER"/>
    <property type="match status" value="1"/>
</dbReference>
<feature type="transmembrane region" description="Helical" evidence="1">
    <location>
        <begin position="342"/>
        <end position="360"/>
    </location>
</feature>
<reference evidence="2 3" key="1">
    <citation type="submission" date="2017-06" db="EMBL/GenBank/DDBJ databases">
        <title>Draft Genome Sequence of Natranaerobius trueperi halophilic, alkalithermophilic bacteria from soda lakes.</title>
        <authorList>
            <person name="Zhao B."/>
        </authorList>
    </citation>
    <scope>NUCLEOTIDE SEQUENCE [LARGE SCALE GENOMIC DNA]</scope>
    <source>
        <strain evidence="2 3">DSM 18760</strain>
    </source>
</reference>
<keyword evidence="1" id="KW-0472">Membrane</keyword>
<feature type="transmembrane region" description="Helical" evidence="1">
    <location>
        <begin position="261"/>
        <end position="280"/>
    </location>
</feature>
<proteinExistence type="predicted"/>
<evidence type="ECO:0000313" key="2">
    <source>
        <dbReference type="EMBL" id="OWZ83406.1"/>
    </source>
</evidence>
<feature type="transmembrane region" description="Helical" evidence="1">
    <location>
        <begin position="300"/>
        <end position="321"/>
    </location>
</feature>
<feature type="transmembrane region" description="Helical" evidence="1">
    <location>
        <begin position="409"/>
        <end position="427"/>
    </location>
</feature>
<feature type="transmembrane region" description="Helical" evidence="1">
    <location>
        <begin position="30"/>
        <end position="50"/>
    </location>
</feature>
<feature type="transmembrane region" description="Helical" evidence="1">
    <location>
        <begin position="164"/>
        <end position="184"/>
    </location>
</feature>
<keyword evidence="1" id="KW-0812">Transmembrane</keyword>
<keyword evidence="3" id="KW-1185">Reference proteome</keyword>
<feature type="transmembrane region" description="Helical" evidence="1">
    <location>
        <begin position="124"/>
        <end position="157"/>
    </location>
</feature>
<dbReference type="EMBL" id="NIQC01000019">
    <property type="protein sequence ID" value="OWZ83406.1"/>
    <property type="molecule type" value="Genomic_DNA"/>
</dbReference>
<organism evidence="2 3">
    <name type="scientific">Natranaerobius trueperi</name>
    <dbReference type="NCBI Taxonomy" id="759412"/>
    <lineage>
        <taxon>Bacteria</taxon>
        <taxon>Bacillati</taxon>
        <taxon>Bacillota</taxon>
        <taxon>Clostridia</taxon>
        <taxon>Natranaerobiales</taxon>
        <taxon>Natranaerobiaceae</taxon>
        <taxon>Natranaerobius</taxon>
    </lineage>
</organism>
<name>A0A226BWM8_9FIRM</name>
<dbReference type="Pfam" id="PF03806">
    <property type="entry name" value="ABG_transport"/>
    <property type="match status" value="1"/>
</dbReference>
<feature type="transmembrane region" description="Helical" evidence="1">
    <location>
        <begin position="380"/>
        <end position="402"/>
    </location>
</feature>
<dbReference type="GO" id="GO:1902604">
    <property type="term" value="P:p-aminobenzoyl-glutamate transmembrane transport"/>
    <property type="evidence" value="ECO:0007669"/>
    <property type="project" value="InterPro"/>
</dbReference>
<keyword evidence="1" id="KW-1133">Transmembrane helix</keyword>
<gene>
    <name evidence="2" type="ORF">CDO51_08895</name>
</gene>
<feature type="transmembrane region" description="Helical" evidence="1">
    <location>
        <begin position="212"/>
        <end position="231"/>
    </location>
</feature>
<dbReference type="AlphaFoldDB" id="A0A226BWM8"/>
<protein>
    <submittedName>
        <fullName evidence="2">Aminobenzoyl-glutamate transporter</fullName>
    </submittedName>
</protein>
<sequence length="509" mass="54149">MSKSTSKQGGLTHHMLNVIEQVGNRLPHPIVLFFILSIGVIFTSFFVSLLDVAVEHPATGELVEVENLLSREGFQSIVSEAVDNFTSFAALGVVIVAMLGVGVADETGLINSALKKLVLGASERYLTSVIVFAGIMSNLAADAGYVVVVPLGAMIFAAKGRHPLAGLAAAFAGVSGGFSANLLVTSVDPLLAGMTAEGAQILDPSYTIAPTANYYFMAVSTVLIVLLGTWVTEKIVTPRLGTYEGKFEGEMKQTTPEENKGLKSALTWLLIAIAVLLLLTVPSNGLLRADGELIGAGTPFMNGIVPIIAVLFFIPALAYGFKVGHIKSSNDIANSLSKGMKDMAGLIALFFVISQFIAYFEWSNMGTILAVNGAEFLESIGLTGLPLIILFVILIGFINLFMGGAATKWAIMSPIFVPMLMELNYSPEFVQLAYRIGDSATNIVAPLMTYFAVVIGFAKKYDEHAGIGTIIATMIPYAIAFKLGWIILLSIWFVLGLPIGPGDTIFLSM</sequence>
<accession>A0A226BWM8</accession>
<dbReference type="GO" id="GO:0015558">
    <property type="term" value="F:secondary active p-aminobenzoyl-glutamate transmembrane transporter activity"/>
    <property type="evidence" value="ECO:0007669"/>
    <property type="project" value="InterPro"/>
</dbReference>